<dbReference type="AlphaFoldDB" id="A0A853AA24"/>
<organism evidence="12 13">
    <name type="scientific">Allostreptomyces psammosilenae</name>
    <dbReference type="NCBI Taxonomy" id="1892865"/>
    <lineage>
        <taxon>Bacteria</taxon>
        <taxon>Bacillati</taxon>
        <taxon>Actinomycetota</taxon>
        <taxon>Actinomycetes</taxon>
        <taxon>Kitasatosporales</taxon>
        <taxon>Streptomycetaceae</taxon>
        <taxon>Allostreptomyces</taxon>
    </lineage>
</organism>
<dbReference type="PANTHER" id="PTHR30413">
    <property type="entry name" value="INNER MEMBRANE TRANSPORT PERMEASE"/>
    <property type="match status" value="1"/>
</dbReference>
<comment type="caution">
    <text evidence="12">The sequence shown here is derived from an EMBL/GenBank/DDBJ whole genome shotgun (WGS) entry which is preliminary data.</text>
</comment>
<evidence type="ECO:0000256" key="8">
    <source>
        <dbReference type="ARBA" id="ARBA00023136"/>
    </source>
</evidence>
<feature type="transmembrane region" description="Helical" evidence="9">
    <location>
        <begin position="111"/>
        <end position="128"/>
    </location>
</feature>
<evidence type="ECO:0000256" key="10">
    <source>
        <dbReference type="SAM" id="MobiDB-lite"/>
    </source>
</evidence>
<keyword evidence="8 9" id="KW-0472">Membrane</keyword>
<name>A0A853AA24_9ACTN</name>
<comment type="similarity">
    <text evidence="2 9">Belongs to the ABC-2 integral membrane protein family.</text>
</comment>
<evidence type="ECO:0000256" key="2">
    <source>
        <dbReference type="ARBA" id="ARBA00007783"/>
    </source>
</evidence>
<feature type="region of interest" description="Disordered" evidence="10">
    <location>
        <begin position="1"/>
        <end position="22"/>
    </location>
</feature>
<evidence type="ECO:0000256" key="7">
    <source>
        <dbReference type="ARBA" id="ARBA00022989"/>
    </source>
</evidence>
<dbReference type="GO" id="GO:0015920">
    <property type="term" value="P:lipopolysaccharide transport"/>
    <property type="evidence" value="ECO:0007669"/>
    <property type="project" value="TreeGrafter"/>
</dbReference>
<comment type="subcellular location">
    <subcellularLocation>
        <location evidence="1">Cell inner membrane</location>
        <topology evidence="1">Multi-pass membrane protein</topology>
    </subcellularLocation>
    <subcellularLocation>
        <location evidence="9">Cell membrane</location>
        <topology evidence="9">Multi-pass membrane protein</topology>
    </subcellularLocation>
</comment>
<evidence type="ECO:0000313" key="12">
    <source>
        <dbReference type="EMBL" id="NYI07368.1"/>
    </source>
</evidence>
<keyword evidence="5" id="KW-0997">Cell inner membrane</keyword>
<reference evidence="12 13" key="1">
    <citation type="submission" date="2020-07" db="EMBL/GenBank/DDBJ databases">
        <title>Sequencing the genomes of 1000 actinobacteria strains.</title>
        <authorList>
            <person name="Klenk H.-P."/>
        </authorList>
    </citation>
    <scope>NUCLEOTIDE SEQUENCE [LARGE SCALE GENOMIC DNA]</scope>
    <source>
        <strain evidence="12 13">DSM 42178</strain>
    </source>
</reference>
<accession>A0A853AA24</accession>
<dbReference type="GO" id="GO:0140359">
    <property type="term" value="F:ABC-type transporter activity"/>
    <property type="evidence" value="ECO:0007669"/>
    <property type="project" value="InterPro"/>
</dbReference>
<evidence type="ECO:0000256" key="1">
    <source>
        <dbReference type="ARBA" id="ARBA00004429"/>
    </source>
</evidence>
<evidence type="ECO:0000256" key="4">
    <source>
        <dbReference type="ARBA" id="ARBA00022475"/>
    </source>
</evidence>
<dbReference type="Pfam" id="PF01061">
    <property type="entry name" value="ABC2_membrane"/>
    <property type="match status" value="1"/>
</dbReference>
<keyword evidence="4 9" id="KW-1003">Cell membrane</keyword>
<keyword evidence="13" id="KW-1185">Reference proteome</keyword>
<evidence type="ECO:0000313" key="13">
    <source>
        <dbReference type="Proteomes" id="UP000567795"/>
    </source>
</evidence>
<dbReference type="InterPro" id="IPR047817">
    <property type="entry name" value="ABC2_TM_bact-type"/>
</dbReference>
<keyword evidence="3 9" id="KW-0813">Transport</keyword>
<evidence type="ECO:0000256" key="3">
    <source>
        <dbReference type="ARBA" id="ARBA00022448"/>
    </source>
</evidence>
<keyword evidence="6 9" id="KW-0812">Transmembrane</keyword>
<feature type="transmembrane region" description="Helical" evidence="9">
    <location>
        <begin position="187"/>
        <end position="210"/>
    </location>
</feature>
<dbReference type="PANTHER" id="PTHR30413:SF8">
    <property type="entry name" value="TRANSPORT PERMEASE PROTEIN"/>
    <property type="match status" value="1"/>
</dbReference>
<feature type="transmembrane region" description="Helical" evidence="9">
    <location>
        <begin position="79"/>
        <end position="99"/>
    </location>
</feature>
<protein>
    <recommendedName>
        <fullName evidence="9">Transport permease protein</fullName>
    </recommendedName>
</protein>
<feature type="transmembrane region" description="Helical" evidence="9">
    <location>
        <begin position="222"/>
        <end position="241"/>
    </location>
</feature>
<evidence type="ECO:0000259" key="11">
    <source>
        <dbReference type="PROSITE" id="PS51012"/>
    </source>
</evidence>
<keyword evidence="7 9" id="KW-1133">Transmembrane helix</keyword>
<dbReference type="EMBL" id="JACBZD010000001">
    <property type="protein sequence ID" value="NYI07368.1"/>
    <property type="molecule type" value="Genomic_DNA"/>
</dbReference>
<evidence type="ECO:0000256" key="9">
    <source>
        <dbReference type="RuleBase" id="RU361157"/>
    </source>
</evidence>
<gene>
    <name evidence="12" type="ORF">FHU37_004311</name>
</gene>
<dbReference type="GO" id="GO:0005886">
    <property type="term" value="C:plasma membrane"/>
    <property type="evidence" value="ECO:0007669"/>
    <property type="project" value="UniProtKB-SubCell"/>
</dbReference>
<dbReference type="Proteomes" id="UP000567795">
    <property type="component" value="Unassembled WGS sequence"/>
</dbReference>
<feature type="transmembrane region" description="Helical" evidence="9">
    <location>
        <begin position="149"/>
        <end position="175"/>
    </location>
</feature>
<feature type="domain" description="ABC transmembrane type-2" evidence="11">
    <location>
        <begin position="76"/>
        <end position="306"/>
    </location>
</feature>
<evidence type="ECO:0000256" key="5">
    <source>
        <dbReference type="ARBA" id="ARBA00022519"/>
    </source>
</evidence>
<sequence length="313" mass="33866">MTEPSPNGTAGGGGTSAPAGGDESLTPAELAAKYGLSQSGARPTLAEYCRQLWQRRHFIQAYSNAKLLTMYSGARIGQVWQVLTPLLNAAVYYLIFGLLLETDRDIENFPAFLITGVFVFTFTQTAALQGTKAISGNLGLVRALHFPRAALPIAITLSQLQQLLISMVVLCGIVIATGEPLTFNWLLAVPVLLLQSLFNVGLSLIMARLGAQLPDMSQLMPFILRTWMYASGVMYSISVFAQDAPTWVRLGLELNPAAAYIELMREALIDSVNRADSVLSVGLLWGAAAAWALVVGIGGFVYFWKAEERYGRG</sequence>
<dbReference type="InterPro" id="IPR013525">
    <property type="entry name" value="ABC2_TM"/>
</dbReference>
<proteinExistence type="inferred from homology"/>
<dbReference type="PROSITE" id="PS51012">
    <property type="entry name" value="ABC_TM2"/>
    <property type="match status" value="1"/>
</dbReference>
<evidence type="ECO:0000256" key="6">
    <source>
        <dbReference type="ARBA" id="ARBA00022692"/>
    </source>
</evidence>
<feature type="transmembrane region" description="Helical" evidence="9">
    <location>
        <begin position="283"/>
        <end position="304"/>
    </location>
</feature>
<dbReference type="RefSeq" id="WP_179815795.1">
    <property type="nucleotide sequence ID" value="NZ_JACBZD010000001.1"/>
</dbReference>